<dbReference type="EMBL" id="BJYZ01000002">
    <property type="protein sequence ID" value="GEO36314.1"/>
    <property type="molecule type" value="Genomic_DNA"/>
</dbReference>
<accession>A0A512DIL1</accession>
<proteinExistence type="predicted"/>
<dbReference type="RefSeq" id="WP_244619391.1">
    <property type="nucleotide sequence ID" value="NZ_BJYZ01000002.1"/>
</dbReference>
<protein>
    <submittedName>
        <fullName evidence="1">Uncharacterized protein</fullName>
    </submittedName>
</protein>
<dbReference type="Proteomes" id="UP000321523">
    <property type="component" value="Unassembled WGS sequence"/>
</dbReference>
<evidence type="ECO:0000313" key="2">
    <source>
        <dbReference type="Proteomes" id="UP000321523"/>
    </source>
</evidence>
<evidence type="ECO:0000313" key="1">
    <source>
        <dbReference type="EMBL" id="GEO36314.1"/>
    </source>
</evidence>
<reference evidence="1 2" key="1">
    <citation type="submission" date="2019-07" db="EMBL/GenBank/DDBJ databases">
        <title>Whole genome shotgun sequence of Skermanella aerolata NBRC 106429.</title>
        <authorList>
            <person name="Hosoyama A."/>
            <person name="Uohara A."/>
            <person name="Ohji S."/>
            <person name="Ichikawa N."/>
        </authorList>
    </citation>
    <scope>NUCLEOTIDE SEQUENCE [LARGE SCALE GENOMIC DNA]</scope>
    <source>
        <strain evidence="1 2">NBRC 106429</strain>
    </source>
</reference>
<comment type="caution">
    <text evidence="1">The sequence shown here is derived from an EMBL/GenBank/DDBJ whole genome shotgun (WGS) entry which is preliminary data.</text>
</comment>
<organism evidence="1 2">
    <name type="scientific">Skermanella aerolata</name>
    <dbReference type="NCBI Taxonomy" id="393310"/>
    <lineage>
        <taxon>Bacteria</taxon>
        <taxon>Pseudomonadati</taxon>
        <taxon>Pseudomonadota</taxon>
        <taxon>Alphaproteobacteria</taxon>
        <taxon>Rhodospirillales</taxon>
        <taxon>Azospirillaceae</taxon>
        <taxon>Skermanella</taxon>
    </lineage>
</organism>
<sequence length="115" mass="12716">MMRKTSEMTLEQLQKRLREAHARIGFEGRFAFTIDQSAALSAGNGHGGCYVTHWFRPTPYAFEDCKAVGAGSVADCIAALDRYVASFPKAMTNEEVGMTLGVVPRHEERYEVAAE</sequence>
<gene>
    <name evidence="1" type="ORF">SAE02_04620</name>
</gene>
<name>A0A512DIL1_9PROT</name>
<keyword evidence="2" id="KW-1185">Reference proteome</keyword>
<dbReference type="AlphaFoldDB" id="A0A512DIL1"/>